<reference evidence="2" key="1">
    <citation type="journal article" date="2023" name="G3 (Bethesda)">
        <title>Genome assembly and association tests identify interacting loci associated with vigor, precocity, and sex in interspecific pistachio rootstocks.</title>
        <authorList>
            <person name="Palmer W."/>
            <person name="Jacygrad E."/>
            <person name="Sagayaradj S."/>
            <person name="Cavanaugh K."/>
            <person name="Han R."/>
            <person name="Bertier L."/>
            <person name="Beede B."/>
            <person name="Kafkas S."/>
            <person name="Golino D."/>
            <person name="Preece J."/>
            <person name="Michelmore R."/>
        </authorList>
    </citation>
    <scope>NUCLEOTIDE SEQUENCE [LARGE SCALE GENOMIC DNA]</scope>
</reference>
<comment type="caution">
    <text evidence="1">The sequence shown here is derived from an EMBL/GenBank/DDBJ whole genome shotgun (WGS) entry which is preliminary data.</text>
</comment>
<accession>A0ACC0ZNN5</accession>
<protein>
    <submittedName>
        <fullName evidence="1">Uncharacterized protein</fullName>
    </submittedName>
</protein>
<gene>
    <name evidence="1" type="ORF">Pint_00841</name>
</gene>
<sequence>MKRLQRLSLFVMLLLYSSNACIALDCKLNEQASSYKVAYTITVSLSGRENFTKIQKAIDFVPSGNIQWIRIQIYPGIYKEKVTIPVEKSCIFLQGAGNKLTRIEWGDHESTDTSATFTSFPNNIVAEGITFKNTYNVPSLSIENTPIKQAVAARIYGDKSAFYRCVFVGLQDTLWDSTGRHYFYQCHIGGAIDFIFGNGQSMYEKCVINVTVGIYGPEIGYGYIIAQGRNSSSDPSGFVFKACVFTGSGKAYLGRAYGEYSRVIIINSMLSDVVIPEGWDAWSYVSHEENIEYVEAGCRGAGADTSKRVPWEKKPSAVNMSQFETISYIDQDGWIAKSPKN</sequence>
<evidence type="ECO:0000313" key="1">
    <source>
        <dbReference type="EMBL" id="KAJ0053847.1"/>
    </source>
</evidence>
<keyword evidence="2" id="KW-1185">Reference proteome</keyword>
<organism evidence="1 2">
    <name type="scientific">Pistacia integerrima</name>
    <dbReference type="NCBI Taxonomy" id="434235"/>
    <lineage>
        <taxon>Eukaryota</taxon>
        <taxon>Viridiplantae</taxon>
        <taxon>Streptophyta</taxon>
        <taxon>Embryophyta</taxon>
        <taxon>Tracheophyta</taxon>
        <taxon>Spermatophyta</taxon>
        <taxon>Magnoliopsida</taxon>
        <taxon>eudicotyledons</taxon>
        <taxon>Gunneridae</taxon>
        <taxon>Pentapetalae</taxon>
        <taxon>rosids</taxon>
        <taxon>malvids</taxon>
        <taxon>Sapindales</taxon>
        <taxon>Anacardiaceae</taxon>
        <taxon>Pistacia</taxon>
    </lineage>
</organism>
<proteinExistence type="predicted"/>
<name>A0ACC0ZNN5_9ROSI</name>
<dbReference type="EMBL" id="CM047736">
    <property type="protein sequence ID" value="KAJ0053847.1"/>
    <property type="molecule type" value="Genomic_DNA"/>
</dbReference>
<evidence type="ECO:0000313" key="2">
    <source>
        <dbReference type="Proteomes" id="UP001163603"/>
    </source>
</evidence>
<dbReference type="Proteomes" id="UP001163603">
    <property type="component" value="Chromosome 1"/>
</dbReference>